<dbReference type="PROSITE" id="PS50200">
    <property type="entry name" value="RA"/>
    <property type="match status" value="1"/>
</dbReference>
<dbReference type="Gene3D" id="1.20.1050.80">
    <property type="entry name" value="VPS9 domain"/>
    <property type="match status" value="1"/>
</dbReference>
<dbReference type="FunFam" id="3.30.505.10:FF:000052">
    <property type="entry name" value="Ras and Rab interactor 2"/>
    <property type="match status" value="1"/>
</dbReference>
<dbReference type="InterPro" id="IPR035868">
    <property type="entry name" value="RIN2_SH2"/>
</dbReference>
<evidence type="ECO:0000256" key="2">
    <source>
        <dbReference type="ARBA" id="ARBA00004496"/>
    </source>
</evidence>
<evidence type="ECO:0000259" key="27">
    <source>
        <dbReference type="PROSITE" id="PS50200"/>
    </source>
</evidence>
<dbReference type="InterPro" id="IPR029071">
    <property type="entry name" value="Ubiquitin-like_domsf"/>
</dbReference>
<feature type="domain" description="VPS9" evidence="28">
    <location>
        <begin position="1091"/>
        <end position="1230"/>
    </location>
</feature>
<feature type="domain" description="Ras-associating" evidence="27">
    <location>
        <begin position="1260"/>
        <end position="1351"/>
    </location>
</feature>
<feature type="compositionally biased region" description="Pro residues" evidence="24">
    <location>
        <begin position="779"/>
        <end position="788"/>
    </location>
</feature>
<dbReference type="InterPro" id="IPR036860">
    <property type="entry name" value="SH2_dom_sf"/>
</dbReference>
<dbReference type="Pfam" id="PF23268">
    <property type="entry name" value="RIN1"/>
    <property type="match status" value="1"/>
</dbReference>
<dbReference type="GO" id="GO:0005262">
    <property type="term" value="F:calcium channel activity"/>
    <property type="evidence" value="ECO:0007669"/>
    <property type="project" value="TreeGrafter"/>
</dbReference>
<comment type="similarity">
    <text evidence="3">Belongs to the Ca(2+):cation antiporter (CaCA) (TC 2.A.19) family. SLC24A subfamily.</text>
</comment>
<dbReference type="InterPro" id="IPR004837">
    <property type="entry name" value="NaCa_Exmemb"/>
</dbReference>
<evidence type="ECO:0000313" key="30">
    <source>
        <dbReference type="Proteomes" id="UP000694380"/>
    </source>
</evidence>
<dbReference type="Gene3D" id="3.30.505.10">
    <property type="entry name" value="SH2 domain"/>
    <property type="match status" value="1"/>
</dbReference>
<evidence type="ECO:0000256" key="6">
    <source>
        <dbReference type="ARBA" id="ARBA00022449"/>
    </source>
</evidence>
<dbReference type="InterPro" id="IPR037191">
    <property type="entry name" value="VPS9_dom_sf"/>
</dbReference>
<keyword evidence="19" id="KW-0406">Ion transport</keyword>
<dbReference type="SMART" id="SM00167">
    <property type="entry name" value="VPS9"/>
    <property type="match status" value="1"/>
</dbReference>
<dbReference type="GO" id="GO:0015293">
    <property type="term" value="F:symporter activity"/>
    <property type="evidence" value="ECO:0007669"/>
    <property type="project" value="UniProtKB-KW"/>
</dbReference>
<keyword evidence="20 25" id="KW-0472">Membrane</keyword>
<evidence type="ECO:0000256" key="12">
    <source>
        <dbReference type="ARBA" id="ARBA00022729"/>
    </source>
</evidence>
<keyword evidence="10" id="KW-0109">Calcium transport</keyword>
<gene>
    <name evidence="29" type="primary">RIN2</name>
</gene>
<keyword evidence="13" id="KW-0106">Calcium</keyword>
<dbReference type="Pfam" id="PF02204">
    <property type="entry name" value="VPS9"/>
    <property type="match status" value="1"/>
</dbReference>
<keyword evidence="8" id="KW-0963">Cytoplasm</keyword>
<feature type="transmembrane region" description="Helical" evidence="25">
    <location>
        <begin position="33"/>
        <end position="53"/>
    </location>
</feature>
<dbReference type="SUPFAM" id="SSF54236">
    <property type="entry name" value="Ubiquitin-like"/>
    <property type="match status" value="1"/>
</dbReference>
<dbReference type="Gene3D" id="1.20.1420.30">
    <property type="entry name" value="NCX, central ion-binding region"/>
    <property type="match status" value="2"/>
</dbReference>
<evidence type="ECO:0000256" key="11">
    <source>
        <dbReference type="ARBA" id="ARBA00022692"/>
    </source>
</evidence>
<dbReference type="Pfam" id="PF00788">
    <property type="entry name" value="RA"/>
    <property type="match status" value="1"/>
</dbReference>
<dbReference type="InterPro" id="IPR000980">
    <property type="entry name" value="SH2"/>
</dbReference>
<evidence type="ECO:0000313" key="29">
    <source>
        <dbReference type="Ensembl" id="ENSCPBP00000033602.1"/>
    </source>
</evidence>
<feature type="domain" description="SH2" evidence="26">
    <location>
        <begin position="571"/>
        <end position="664"/>
    </location>
</feature>
<dbReference type="PROSITE" id="PS51205">
    <property type="entry name" value="VPS9"/>
    <property type="match status" value="1"/>
</dbReference>
<evidence type="ECO:0000256" key="25">
    <source>
        <dbReference type="SAM" id="Phobius"/>
    </source>
</evidence>
<evidence type="ECO:0000256" key="21">
    <source>
        <dbReference type="ARBA" id="ARBA00023201"/>
    </source>
</evidence>
<evidence type="ECO:0000256" key="20">
    <source>
        <dbReference type="ARBA" id="ARBA00023136"/>
    </source>
</evidence>
<evidence type="ECO:0000256" key="10">
    <source>
        <dbReference type="ARBA" id="ARBA00022568"/>
    </source>
</evidence>
<evidence type="ECO:0000256" key="8">
    <source>
        <dbReference type="ARBA" id="ARBA00022490"/>
    </source>
</evidence>
<keyword evidence="30" id="KW-1185">Reference proteome</keyword>
<evidence type="ECO:0000259" key="26">
    <source>
        <dbReference type="PROSITE" id="PS50001"/>
    </source>
</evidence>
<organism evidence="29 30">
    <name type="scientific">Chrysemys picta bellii</name>
    <name type="common">Western painted turtle</name>
    <name type="synonym">Emys bellii</name>
    <dbReference type="NCBI Taxonomy" id="8478"/>
    <lineage>
        <taxon>Eukaryota</taxon>
        <taxon>Metazoa</taxon>
        <taxon>Chordata</taxon>
        <taxon>Craniata</taxon>
        <taxon>Vertebrata</taxon>
        <taxon>Euteleostomi</taxon>
        <taxon>Archelosauria</taxon>
        <taxon>Testudinata</taxon>
        <taxon>Testudines</taxon>
        <taxon>Cryptodira</taxon>
        <taxon>Durocryptodira</taxon>
        <taxon>Testudinoidea</taxon>
        <taxon>Emydidae</taxon>
        <taxon>Chrysemys</taxon>
    </lineage>
</organism>
<dbReference type="Pfam" id="PF01699">
    <property type="entry name" value="Na_Ca_ex"/>
    <property type="match status" value="2"/>
</dbReference>
<evidence type="ECO:0000256" key="16">
    <source>
        <dbReference type="ARBA" id="ARBA00022989"/>
    </source>
</evidence>
<proteinExistence type="inferred from homology"/>
<dbReference type="InterPro" id="IPR004481">
    <property type="entry name" value="K/Na/Ca-exchanger"/>
</dbReference>
<evidence type="ECO:0000256" key="24">
    <source>
        <dbReference type="SAM" id="MobiDB-lite"/>
    </source>
</evidence>
<evidence type="ECO:0000256" key="23">
    <source>
        <dbReference type="PROSITE-ProRule" id="PRU00191"/>
    </source>
</evidence>
<feature type="transmembrane region" description="Helical" evidence="25">
    <location>
        <begin position="331"/>
        <end position="350"/>
    </location>
</feature>
<comment type="catalytic activity">
    <reaction evidence="22">
        <text>Ca(2+)(out) + K(+)(out) + 4 Na(+)(in) = Ca(2+)(in) + K(+)(in) + 4 Na(+)(out)</text>
        <dbReference type="Rhea" id="RHEA:69967"/>
        <dbReference type="ChEBI" id="CHEBI:29101"/>
        <dbReference type="ChEBI" id="CHEBI:29103"/>
        <dbReference type="ChEBI" id="CHEBI:29108"/>
    </reaction>
</comment>
<dbReference type="SUPFAM" id="SSF55550">
    <property type="entry name" value="SH2 domain"/>
    <property type="match status" value="1"/>
</dbReference>
<feature type="compositionally biased region" description="Polar residues" evidence="24">
    <location>
        <begin position="757"/>
        <end position="772"/>
    </location>
</feature>
<keyword evidence="14" id="KW-0769">Symport</keyword>
<dbReference type="Ensembl" id="ENSCPBT00000039459.1">
    <property type="protein sequence ID" value="ENSCPBP00000033602.1"/>
    <property type="gene ID" value="ENSCPBG00000023491.1"/>
</dbReference>
<dbReference type="GO" id="GO:0007165">
    <property type="term" value="P:signal transduction"/>
    <property type="evidence" value="ECO:0007669"/>
    <property type="project" value="InterPro"/>
</dbReference>
<evidence type="ECO:0000256" key="5">
    <source>
        <dbReference type="ARBA" id="ARBA00022448"/>
    </source>
</evidence>
<dbReference type="CDD" id="cd10394">
    <property type="entry name" value="SH2_RIN2"/>
    <property type="match status" value="1"/>
</dbReference>
<keyword evidence="21" id="KW-0739">Sodium transport</keyword>
<protein>
    <submittedName>
        <fullName evidence="29">Ras and Rab interactor 2</fullName>
    </submittedName>
</protein>
<evidence type="ECO:0000256" key="9">
    <source>
        <dbReference type="ARBA" id="ARBA00022538"/>
    </source>
</evidence>
<keyword evidence="9" id="KW-0633">Potassium transport</keyword>
<evidence type="ECO:0000256" key="18">
    <source>
        <dbReference type="ARBA" id="ARBA00023053"/>
    </source>
</evidence>
<evidence type="ECO:0000256" key="19">
    <source>
        <dbReference type="ARBA" id="ARBA00023065"/>
    </source>
</evidence>
<comment type="subcellular location">
    <subcellularLocation>
        <location evidence="2">Cytoplasm</location>
    </subcellularLocation>
    <subcellularLocation>
        <location evidence="1">Membrane</location>
        <topology evidence="1">Multi-pass membrane protein</topology>
    </subcellularLocation>
</comment>
<evidence type="ECO:0000259" key="28">
    <source>
        <dbReference type="PROSITE" id="PS51205"/>
    </source>
</evidence>
<evidence type="ECO:0000256" key="7">
    <source>
        <dbReference type="ARBA" id="ARBA00022468"/>
    </source>
</evidence>
<reference evidence="29" key="3">
    <citation type="submission" date="2025-09" db="UniProtKB">
        <authorList>
            <consortium name="Ensembl"/>
        </authorList>
    </citation>
    <scope>IDENTIFICATION</scope>
</reference>
<keyword evidence="18" id="KW-0915">Sodium</keyword>
<dbReference type="SMART" id="SM00252">
    <property type="entry name" value="SH2"/>
    <property type="match status" value="1"/>
</dbReference>
<name>A0A8C3IIU1_CHRPI</name>
<dbReference type="Proteomes" id="UP000694380">
    <property type="component" value="Chromosome 3"/>
</dbReference>
<comment type="similarity">
    <text evidence="4">Belongs to the RIN (Ras interaction/interference) family.</text>
</comment>
<dbReference type="GO" id="GO:0005096">
    <property type="term" value="F:GTPase activator activity"/>
    <property type="evidence" value="ECO:0007669"/>
    <property type="project" value="UniProtKB-KW"/>
</dbReference>
<evidence type="ECO:0000256" key="1">
    <source>
        <dbReference type="ARBA" id="ARBA00004141"/>
    </source>
</evidence>
<dbReference type="PANTHER" id="PTHR10846:SF42">
    <property type="entry name" value="SODIUM_POTASSIUM_CALCIUM EXCHANGER 3"/>
    <property type="match status" value="1"/>
</dbReference>
<reference evidence="29" key="1">
    <citation type="journal article" date="2015" name="Genome Biol. Evol.">
        <title>Physical Mapping and Refinement of the Painted Turtle Genome (Chrysemys picta) Inform Amniote Genome Evolution and Challenge Turtle-Bird Chromosomal Conservation.</title>
        <authorList>
            <person name="Badenhorst D."/>
            <person name="Hillier L.W."/>
            <person name="Literman R."/>
            <person name="Montiel E.E."/>
            <person name="Radhakrishnan S."/>
            <person name="Shen Y."/>
            <person name="Minx P."/>
            <person name="Janes D.E."/>
            <person name="Warren W.C."/>
            <person name="Edwards S.V."/>
            <person name="Valenzuela N."/>
        </authorList>
    </citation>
    <scope>NUCLEOTIDE SEQUENCE [LARGE SCALE GENOMIC DNA]</scope>
</reference>
<dbReference type="FunFam" id="1.20.1050.80:FF:000002">
    <property type="entry name" value="Ras and Rab interactor 2"/>
    <property type="match status" value="1"/>
</dbReference>
<dbReference type="InterPro" id="IPR003123">
    <property type="entry name" value="VPS9"/>
</dbReference>
<dbReference type="GO" id="GO:0006874">
    <property type="term" value="P:intracellular calcium ion homeostasis"/>
    <property type="evidence" value="ECO:0007669"/>
    <property type="project" value="TreeGrafter"/>
</dbReference>
<reference evidence="29" key="2">
    <citation type="submission" date="2025-08" db="UniProtKB">
        <authorList>
            <consortium name="Ensembl"/>
        </authorList>
    </citation>
    <scope>IDENTIFICATION</scope>
</reference>
<dbReference type="FunFam" id="1.20.1420.30:FF:000009">
    <property type="entry name" value="sodium/potassium/calcium exchanger 5 isoform X2"/>
    <property type="match status" value="1"/>
</dbReference>
<feature type="transmembrane region" description="Helical" evidence="25">
    <location>
        <begin position="400"/>
        <end position="420"/>
    </location>
</feature>
<keyword evidence="12" id="KW-0732">Signal</keyword>
<keyword evidence="11 25" id="KW-0812">Transmembrane</keyword>
<accession>A0A8C3IIU1</accession>
<evidence type="ECO:0000256" key="17">
    <source>
        <dbReference type="ARBA" id="ARBA00022999"/>
    </source>
</evidence>
<dbReference type="SUPFAM" id="SSF109993">
    <property type="entry name" value="VPS9 domain"/>
    <property type="match status" value="1"/>
</dbReference>
<feature type="region of interest" description="Disordered" evidence="24">
    <location>
        <begin position="806"/>
        <end position="833"/>
    </location>
</feature>
<dbReference type="InterPro" id="IPR000159">
    <property type="entry name" value="RA_dom"/>
</dbReference>
<dbReference type="GeneTree" id="ENSGT00940000154866"/>
<dbReference type="GO" id="GO:0005886">
    <property type="term" value="C:plasma membrane"/>
    <property type="evidence" value="ECO:0007669"/>
    <property type="project" value="TreeGrafter"/>
</dbReference>
<feature type="region of interest" description="Disordered" evidence="24">
    <location>
        <begin position="932"/>
        <end position="956"/>
    </location>
</feature>
<evidence type="ECO:0000256" key="3">
    <source>
        <dbReference type="ARBA" id="ARBA00005364"/>
    </source>
</evidence>
<keyword evidence="5" id="KW-0813">Transport</keyword>
<feature type="transmembrane region" description="Helical" evidence="25">
    <location>
        <begin position="357"/>
        <end position="380"/>
    </location>
</feature>
<feature type="region of interest" description="Disordered" evidence="24">
    <location>
        <begin position="227"/>
        <end position="284"/>
    </location>
</feature>
<feature type="compositionally biased region" description="Acidic residues" evidence="24">
    <location>
        <begin position="249"/>
        <end position="279"/>
    </location>
</feature>
<dbReference type="SMART" id="SM00314">
    <property type="entry name" value="RA"/>
    <property type="match status" value="1"/>
</dbReference>
<feature type="region of interest" description="Disordered" evidence="24">
    <location>
        <begin position="757"/>
        <end position="793"/>
    </location>
</feature>
<dbReference type="PANTHER" id="PTHR10846">
    <property type="entry name" value="SODIUM/POTASSIUM/CALCIUM EXCHANGER"/>
    <property type="match status" value="1"/>
</dbReference>
<dbReference type="CDD" id="cd16131">
    <property type="entry name" value="RA_Rin2"/>
    <property type="match status" value="1"/>
</dbReference>
<keyword evidence="6" id="KW-0050">Antiport</keyword>
<keyword evidence="7" id="KW-0343">GTPase activation</keyword>
<sequence length="1367" mass="153449">MAAGSSAPELFTSVIGVFITKGDVGVGTIVGSAVFNILCIIGVCGLFAGQVVALSSWSLLRDSTYYTLSVVALIVFIYDEIVSWWESLVLVLMYFIYILIMKFNSSIHHCFERKTKNAANMVNGLANNTEMDDNSNCDATVVLLKKGNFRRKASVIMVDELLSAYPHQLSFSEAGLRIMITSHFPPKTRLSMASRMLINERQRLINSRAYTNGESEVAIKIPIKHALENGTGPSNSTERGVNGTRRDEDMAEAGNETENEDNENNENDEEEEEEEDDNDGPYTPFDLPSGKMEILKWLFTWPLSFLLHFTVPNCNKPYWEKWFMVTFASSTLWIAALSYVMVWMVTIIGYTLGIPDVIMGITFLAAGTSVPDCMASLIVARQGMGDMAVSNSIGSNVFDILIGLGLPWALQTLAVDYGSYIQLNSRGLIYSVGLLLASVFVTEFKTFSGVFPGKMSSVTMEARCLEKRGSFFKEREEKLEWSQEQQEGYKSQRSALIDTIASEIGELKQEMVQTDLMLEDGSTDLQSLVKDMDNVCPEKKDLKGCPRDSGYDSLSNKLSILDKLLHTHPVWLQLGLNDAEAVEILQSQPPGIFLVRKSRGMQKKVLSLRLPNEFGSRLKEFAIKESTYTFSLEGSGISFADLFRLIAFYCISRDVLPFTLKLPHAIAAAKTEAELEDFAQLGLNFWSSPANNNPPNPSPPRRPLPSDNACKDSHQLCLINGVHSIRTRTPSELECSQTNGALCFINPLFLKVHSQDVSGSLKRQSPRTQDVNGTEKPRSPPPRPPPPSINSLLTSPQLSRTIKQASMPGTVNHNKHRNLDLLQKKPTPVPPPRLKKQAVCLEGEGNAKTVAVIRSSHNSVRGSETASVPGEALCEQNLAACRKTLATNSESQVQWNGGRQRLSDMSISTSSSDSLDFDRSMPLFGYEGDTNSSLEDFEGESDQESMAPPLKPKKKRNSSFVLPKIVKSQLRKVSGVFSSFMTPEKRMIKKIAELSQDKRTYFGCLVQDYVSFLQENKECHVSSTDMLQTIRQFMTQVKNYLSQSSELDPPIESLIPEDQIDVVLEKAMHKCILKPLKGHIEAMLKEFHTADGSWKQLKENLQLVRQRNPQELGVYVPTPDFVDVEKIKVKFMTMQKMYSPEKKVMLLLRVCKLIYTVMENNSGRMYGADDFLPVLTYVLAQCDMLELDTEIEYMMELLDPSLLHGEGGYYLTSAYGALSLIKNFQEEQAARLLSSEARDTLRQWHKRRTTNRTIPSVDDFQNYLRVAFQEVNSGCTGKTLLVRPYITTEDVCQLCAEKFKVDNPEDYSLFLFIDDTWQQLTEDTYPQKIKAELHSRPQPQVFHFVYKRINSDPYGAIFQNNDDNSTL</sequence>
<keyword evidence="17 23" id="KW-0727">SH2 domain</keyword>
<evidence type="ECO:0000256" key="22">
    <source>
        <dbReference type="ARBA" id="ARBA00033627"/>
    </source>
</evidence>
<keyword evidence="16 25" id="KW-1133">Transmembrane helix</keyword>
<dbReference type="InterPro" id="IPR044880">
    <property type="entry name" value="NCX_ion-bd_dom_sf"/>
</dbReference>
<dbReference type="NCBIfam" id="TIGR00367">
    <property type="entry name" value="calcium/sodium antiporter"/>
    <property type="match status" value="1"/>
</dbReference>
<evidence type="ECO:0000256" key="15">
    <source>
        <dbReference type="ARBA" id="ARBA00022958"/>
    </source>
</evidence>
<keyword evidence="15" id="KW-0630">Potassium</keyword>
<evidence type="ECO:0000256" key="13">
    <source>
        <dbReference type="ARBA" id="ARBA00022837"/>
    </source>
</evidence>
<dbReference type="GO" id="GO:0005737">
    <property type="term" value="C:cytoplasm"/>
    <property type="evidence" value="ECO:0007669"/>
    <property type="project" value="UniProtKB-SubCell"/>
</dbReference>
<dbReference type="GO" id="GO:0008273">
    <property type="term" value="F:calcium, potassium:sodium antiporter activity"/>
    <property type="evidence" value="ECO:0007669"/>
    <property type="project" value="TreeGrafter"/>
</dbReference>
<evidence type="ECO:0000256" key="4">
    <source>
        <dbReference type="ARBA" id="ARBA00006919"/>
    </source>
</evidence>
<evidence type="ECO:0000256" key="14">
    <source>
        <dbReference type="ARBA" id="ARBA00022847"/>
    </source>
</evidence>
<dbReference type="PROSITE" id="PS50001">
    <property type="entry name" value="SH2"/>
    <property type="match status" value="1"/>
</dbReference>